<sequence>MRTHRGWASPQLLVLLAMVLSFAAPMDLPPFGDAANNLASNFANVGWSSLAQQTGAHPSERFVQHAPSHMGGPAMAEEHDDDFFRRLDDYDLSQHQDLIDELEGTTGGHASGSSYWYPGQDAGHHGMSYHPPYVGQPIGHHFGGSHSGQALPYTSGAAQEEDEAFYQLLQDYDPSQHRDLFDDSRGMTGGPTGGASSSEPAEGMGERPSSGFRRQRAGKGQEPRQPRGARRTSASKPAGAEAGYAVFDFAFGNPVMYAGIKLELLERLERLRPNNVATLAELDALIPSVQADESMRTRAIKMRLRDVYTRRTELRQTNTRASPLLKDIDWPGYTVSFHLNTDAMAARREEAGGKLFFRIFRAVAIPRERIGNTKSVLYIADFEVPWDLT</sequence>
<accession>A0A5C3ESI1</accession>
<feature type="signal peptide" evidence="2">
    <location>
        <begin position="1"/>
        <end position="23"/>
    </location>
</feature>
<reference evidence="3 4" key="1">
    <citation type="submission" date="2018-03" db="EMBL/GenBank/DDBJ databases">
        <authorList>
            <person name="Guldener U."/>
        </authorList>
    </citation>
    <scope>NUCLEOTIDE SEQUENCE [LARGE SCALE GENOMIC DNA]</scope>
    <source>
        <strain evidence="3 4">DAOM196992</strain>
    </source>
</reference>
<evidence type="ECO:0000313" key="3">
    <source>
        <dbReference type="EMBL" id="SPO35283.1"/>
    </source>
</evidence>
<keyword evidence="4" id="KW-1185">Reference proteome</keyword>
<dbReference type="Proteomes" id="UP000323386">
    <property type="component" value="Unassembled WGS sequence"/>
</dbReference>
<proteinExistence type="predicted"/>
<evidence type="ECO:0000256" key="2">
    <source>
        <dbReference type="SAM" id="SignalP"/>
    </source>
</evidence>
<keyword evidence="2" id="KW-0732">Signal</keyword>
<feature type="chain" id="PRO_5022999427" evidence="2">
    <location>
        <begin position="24"/>
        <end position="389"/>
    </location>
</feature>
<dbReference type="AlphaFoldDB" id="A0A5C3ESI1"/>
<evidence type="ECO:0000256" key="1">
    <source>
        <dbReference type="SAM" id="MobiDB-lite"/>
    </source>
</evidence>
<gene>
    <name evidence="3" type="ORF">PSFLO_00754</name>
</gene>
<protein>
    <submittedName>
        <fullName evidence="3">Uncharacterized protein</fullName>
    </submittedName>
</protein>
<organism evidence="3 4">
    <name type="scientific">Pseudozyma flocculosa</name>
    <dbReference type="NCBI Taxonomy" id="84751"/>
    <lineage>
        <taxon>Eukaryota</taxon>
        <taxon>Fungi</taxon>
        <taxon>Dikarya</taxon>
        <taxon>Basidiomycota</taxon>
        <taxon>Ustilaginomycotina</taxon>
        <taxon>Ustilaginomycetes</taxon>
        <taxon>Ustilaginales</taxon>
        <taxon>Ustilaginaceae</taxon>
        <taxon>Pseudozyma</taxon>
    </lineage>
</organism>
<feature type="compositionally biased region" description="Basic and acidic residues" evidence="1">
    <location>
        <begin position="176"/>
        <end position="185"/>
    </location>
</feature>
<name>A0A5C3ESI1_9BASI</name>
<dbReference type="EMBL" id="OOIP01000001">
    <property type="protein sequence ID" value="SPO35283.1"/>
    <property type="molecule type" value="Genomic_DNA"/>
</dbReference>
<feature type="region of interest" description="Disordered" evidence="1">
    <location>
        <begin position="176"/>
        <end position="237"/>
    </location>
</feature>
<evidence type="ECO:0000313" key="4">
    <source>
        <dbReference type="Proteomes" id="UP000323386"/>
    </source>
</evidence>